<name>A0A0F9N4M0_9ZZZZ</name>
<proteinExistence type="predicted"/>
<comment type="caution">
    <text evidence="1">The sequence shown here is derived from an EMBL/GenBank/DDBJ whole genome shotgun (WGS) entry which is preliminary data.</text>
</comment>
<gene>
    <name evidence="1" type="ORF">LCGC14_1380030</name>
</gene>
<evidence type="ECO:0000313" key="1">
    <source>
        <dbReference type="EMBL" id="KKM76442.1"/>
    </source>
</evidence>
<dbReference type="EMBL" id="LAZR01008808">
    <property type="protein sequence ID" value="KKM76442.1"/>
    <property type="molecule type" value="Genomic_DNA"/>
</dbReference>
<sequence length="66" mass="7778">MQRIARTKGETRTHLYDERLGYPVRICNWALPKNDFIDNGDAPFCKYCRAYQEGKRRICFAPVINP</sequence>
<protein>
    <submittedName>
        <fullName evidence="1">Uncharacterized protein</fullName>
    </submittedName>
</protein>
<accession>A0A0F9N4M0</accession>
<reference evidence="1" key="1">
    <citation type="journal article" date="2015" name="Nature">
        <title>Complex archaea that bridge the gap between prokaryotes and eukaryotes.</title>
        <authorList>
            <person name="Spang A."/>
            <person name="Saw J.H."/>
            <person name="Jorgensen S.L."/>
            <person name="Zaremba-Niedzwiedzka K."/>
            <person name="Martijn J."/>
            <person name="Lind A.E."/>
            <person name="van Eijk R."/>
            <person name="Schleper C."/>
            <person name="Guy L."/>
            <person name="Ettema T.J."/>
        </authorList>
    </citation>
    <scope>NUCLEOTIDE SEQUENCE</scope>
</reference>
<dbReference type="AlphaFoldDB" id="A0A0F9N4M0"/>
<organism evidence="1">
    <name type="scientific">marine sediment metagenome</name>
    <dbReference type="NCBI Taxonomy" id="412755"/>
    <lineage>
        <taxon>unclassified sequences</taxon>
        <taxon>metagenomes</taxon>
        <taxon>ecological metagenomes</taxon>
    </lineage>
</organism>